<protein>
    <submittedName>
        <fullName evidence="4">Glycoside hydrolase family 57 protein</fullName>
    </submittedName>
</protein>
<dbReference type="Pfam" id="PF03065">
    <property type="entry name" value="Glyco_hydro_57"/>
    <property type="match status" value="1"/>
</dbReference>
<organism evidence="4 5">
    <name type="scientific">Chryseosolibacter histidini</name>
    <dbReference type="NCBI Taxonomy" id="2782349"/>
    <lineage>
        <taxon>Bacteria</taxon>
        <taxon>Pseudomonadati</taxon>
        <taxon>Bacteroidota</taxon>
        <taxon>Cytophagia</taxon>
        <taxon>Cytophagales</taxon>
        <taxon>Chryseotaleaceae</taxon>
        <taxon>Chryseosolibacter</taxon>
    </lineage>
</organism>
<evidence type="ECO:0000259" key="3">
    <source>
        <dbReference type="Pfam" id="PF03065"/>
    </source>
</evidence>
<dbReference type="InterPro" id="IPR004300">
    <property type="entry name" value="Glyco_hydro_57_N"/>
</dbReference>
<evidence type="ECO:0000313" key="5">
    <source>
        <dbReference type="Proteomes" id="UP001319200"/>
    </source>
</evidence>
<sequence length="429" mass="48893">MNTTEQPIENRHLVLCFQVHQPRRLKKLTAADPAIETSWIDEKLDQSIMERVARECYIPANKLLLKLIEQHPQIRIAFSISGTAIEQMEAYAPEALASFRALAETGSVDFLSETYHHSLAFLMDSEEFEIQILEHAEKMVEHFGVRPSVFRNTNLVYNDDIGRRIAMMGFRGVLTEGNVASLRTCPHHLYEHRDHNGLKILMRNQSLSDDIAFRVALSGWNLTAEKYMSWLEAMPEDEKLVTIAIDYETFGEHHKADTRIFHFLEHLMLLIAIENSYEMSTPAEVIQYKPTRALSIPDYVAVAGCDLSDWVGNERQREALAALIALEAGVKGKNDPALLRLWRCLQASDHFYYMSEKADHAIHLSPYASSQDAYDQYMTVIHSLQRSIHAGEHAPTDAEKINEAVEAERRSINAPLWALNIDSRNGYTS</sequence>
<dbReference type="Proteomes" id="UP001319200">
    <property type="component" value="Unassembled WGS sequence"/>
</dbReference>
<keyword evidence="5" id="KW-1185">Reference proteome</keyword>
<name>A0AAP2GML5_9BACT</name>
<gene>
    <name evidence="4" type="ORF">KK083_31310</name>
</gene>
<keyword evidence="4" id="KW-0378">Hydrolase</keyword>
<evidence type="ECO:0000256" key="2">
    <source>
        <dbReference type="ARBA" id="ARBA00023277"/>
    </source>
</evidence>
<comment type="caution">
    <text evidence="4">The sequence shown here is derived from an EMBL/GenBank/DDBJ whole genome shotgun (WGS) entry which is preliminary data.</text>
</comment>
<feature type="domain" description="Glycoside hydrolase family 57 N-terminal" evidence="3">
    <location>
        <begin position="15"/>
        <end position="292"/>
    </location>
</feature>
<accession>A0AAP2GML5</accession>
<dbReference type="InterPro" id="IPR011330">
    <property type="entry name" value="Glyco_hydro/deAcase_b/a-brl"/>
</dbReference>
<reference evidence="4 5" key="1">
    <citation type="submission" date="2021-05" db="EMBL/GenBank/DDBJ databases">
        <title>A Polyphasic approach of four new species of the genus Ohtaekwangia: Ohtaekwangia histidinii sp. nov., Ohtaekwangia cretensis sp. nov., Ohtaekwangia indiensis sp. nov., Ohtaekwangia reichenbachii sp. nov. from diverse environment.</title>
        <authorList>
            <person name="Octaviana S."/>
        </authorList>
    </citation>
    <scope>NUCLEOTIDE SEQUENCE [LARGE SCALE GENOMIC DNA]</scope>
    <source>
        <strain evidence="4 5">PWU4</strain>
    </source>
</reference>
<dbReference type="AlphaFoldDB" id="A0AAP2GML5"/>
<dbReference type="Gene3D" id="3.20.110.20">
    <property type="match status" value="1"/>
</dbReference>
<proteinExistence type="inferred from homology"/>
<dbReference type="GO" id="GO:0005975">
    <property type="term" value="P:carbohydrate metabolic process"/>
    <property type="evidence" value="ECO:0007669"/>
    <property type="project" value="InterPro"/>
</dbReference>
<comment type="similarity">
    <text evidence="1">Belongs to the glycosyl hydrolase 57 family.</text>
</comment>
<dbReference type="PANTHER" id="PTHR36306">
    <property type="entry name" value="ALPHA-AMYLASE-RELATED-RELATED"/>
    <property type="match status" value="1"/>
</dbReference>
<dbReference type="EMBL" id="JAHESF010000071">
    <property type="protein sequence ID" value="MBT1701424.1"/>
    <property type="molecule type" value="Genomic_DNA"/>
</dbReference>
<dbReference type="InterPro" id="IPR052046">
    <property type="entry name" value="GH57_Enzymes"/>
</dbReference>
<evidence type="ECO:0000256" key="1">
    <source>
        <dbReference type="ARBA" id="ARBA00006821"/>
    </source>
</evidence>
<dbReference type="GO" id="GO:0016787">
    <property type="term" value="F:hydrolase activity"/>
    <property type="evidence" value="ECO:0007669"/>
    <property type="project" value="UniProtKB-KW"/>
</dbReference>
<dbReference type="CDD" id="cd10795">
    <property type="entry name" value="GH57N_MJA1_like"/>
    <property type="match status" value="1"/>
</dbReference>
<dbReference type="RefSeq" id="WP_254170106.1">
    <property type="nucleotide sequence ID" value="NZ_JAHESF010000071.1"/>
</dbReference>
<keyword evidence="2" id="KW-0119">Carbohydrate metabolism</keyword>
<dbReference type="SUPFAM" id="SSF88713">
    <property type="entry name" value="Glycoside hydrolase/deacetylase"/>
    <property type="match status" value="1"/>
</dbReference>
<dbReference type="PANTHER" id="PTHR36306:SF1">
    <property type="entry name" value="ALPHA-AMYLASE-RELATED"/>
    <property type="match status" value="1"/>
</dbReference>
<evidence type="ECO:0000313" key="4">
    <source>
        <dbReference type="EMBL" id="MBT1701424.1"/>
    </source>
</evidence>